<evidence type="ECO:0000256" key="1">
    <source>
        <dbReference type="ARBA" id="ARBA00004202"/>
    </source>
</evidence>
<gene>
    <name evidence="10" type="ORF">SAMN02745114_00158</name>
</gene>
<organism evidence="10 11">
    <name type="scientific">Eubacterium coprostanoligenes</name>
    <dbReference type="NCBI Taxonomy" id="290054"/>
    <lineage>
        <taxon>Bacteria</taxon>
        <taxon>Bacillati</taxon>
        <taxon>Bacillota</taxon>
        <taxon>Clostridia</taxon>
        <taxon>Eubacteriales</taxon>
        <taxon>Eubacteriaceae</taxon>
        <taxon>Eubacterium</taxon>
    </lineage>
</organism>
<dbReference type="InterPro" id="IPR030679">
    <property type="entry name" value="ABC_ATPase_HisP-typ"/>
</dbReference>
<keyword evidence="4" id="KW-1003">Cell membrane</keyword>
<dbReference type="AlphaFoldDB" id="A0A1T4JXU1"/>
<dbReference type="PIRSF" id="PIRSF039085">
    <property type="entry name" value="ABC_ATPase_HisP"/>
    <property type="match status" value="1"/>
</dbReference>
<keyword evidence="6 10" id="KW-0067">ATP-binding</keyword>
<keyword evidence="11" id="KW-1185">Reference proteome</keyword>
<evidence type="ECO:0000256" key="2">
    <source>
        <dbReference type="ARBA" id="ARBA00005417"/>
    </source>
</evidence>
<name>A0A1T4JXU1_9FIRM</name>
<evidence type="ECO:0000256" key="6">
    <source>
        <dbReference type="ARBA" id="ARBA00022840"/>
    </source>
</evidence>
<dbReference type="InterPro" id="IPR003593">
    <property type="entry name" value="AAA+_ATPase"/>
</dbReference>
<evidence type="ECO:0000256" key="3">
    <source>
        <dbReference type="ARBA" id="ARBA00022448"/>
    </source>
</evidence>
<evidence type="ECO:0000259" key="9">
    <source>
        <dbReference type="PROSITE" id="PS50893"/>
    </source>
</evidence>
<dbReference type="InterPro" id="IPR017871">
    <property type="entry name" value="ABC_transporter-like_CS"/>
</dbReference>
<dbReference type="Gene3D" id="3.40.50.300">
    <property type="entry name" value="P-loop containing nucleotide triphosphate hydrolases"/>
    <property type="match status" value="1"/>
</dbReference>
<dbReference type="InterPro" id="IPR050086">
    <property type="entry name" value="MetN_ABC_transporter-like"/>
</dbReference>
<reference evidence="10 11" key="1">
    <citation type="submission" date="2017-02" db="EMBL/GenBank/DDBJ databases">
        <authorList>
            <person name="Peterson S.W."/>
        </authorList>
    </citation>
    <scope>NUCLEOTIDE SEQUENCE [LARGE SCALE GENOMIC DNA]</scope>
    <source>
        <strain evidence="10 11">ATCC 51222</strain>
    </source>
</reference>
<accession>A0A1T4JXU1</accession>
<evidence type="ECO:0000256" key="5">
    <source>
        <dbReference type="ARBA" id="ARBA00022741"/>
    </source>
</evidence>
<dbReference type="PROSITE" id="PS50893">
    <property type="entry name" value="ABC_TRANSPORTER_2"/>
    <property type="match status" value="1"/>
</dbReference>
<dbReference type="RefSeq" id="WP_078767670.1">
    <property type="nucleotide sequence ID" value="NZ_FUWW01000002.1"/>
</dbReference>
<dbReference type="InterPro" id="IPR027417">
    <property type="entry name" value="P-loop_NTPase"/>
</dbReference>
<dbReference type="GO" id="GO:0016887">
    <property type="term" value="F:ATP hydrolysis activity"/>
    <property type="evidence" value="ECO:0007669"/>
    <property type="project" value="InterPro"/>
</dbReference>
<comment type="subcellular location">
    <subcellularLocation>
        <location evidence="1">Cell membrane</location>
        <topology evidence="1">Peripheral membrane protein</topology>
    </subcellularLocation>
</comment>
<dbReference type="PANTHER" id="PTHR43166">
    <property type="entry name" value="AMINO ACID IMPORT ATP-BINDING PROTEIN"/>
    <property type="match status" value="1"/>
</dbReference>
<dbReference type="GO" id="GO:0005524">
    <property type="term" value="F:ATP binding"/>
    <property type="evidence" value="ECO:0007669"/>
    <property type="project" value="UniProtKB-KW"/>
</dbReference>
<dbReference type="STRING" id="290054.SAMN02745114_00158"/>
<dbReference type="PROSITE" id="PS00211">
    <property type="entry name" value="ABC_TRANSPORTER_1"/>
    <property type="match status" value="1"/>
</dbReference>
<dbReference type="Pfam" id="PF00005">
    <property type="entry name" value="ABC_tran"/>
    <property type="match status" value="1"/>
</dbReference>
<evidence type="ECO:0000256" key="4">
    <source>
        <dbReference type="ARBA" id="ARBA00022475"/>
    </source>
</evidence>
<dbReference type="EMBL" id="FUWW01000002">
    <property type="protein sequence ID" value="SJZ34973.1"/>
    <property type="molecule type" value="Genomic_DNA"/>
</dbReference>
<evidence type="ECO:0000256" key="7">
    <source>
        <dbReference type="ARBA" id="ARBA00022970"/>
    </source>
</evidence>
<sequence length="252" mass="28083">MALLEVKGIKKNFGKTKVLKGIDFELQKGEVLSIIGSSGSGKTTLLRCVNFLEFADEGTISIDGNVIYDGVKDKKIKDKELKAKRRHFGLVFQDFNLFPQYSVLKNLTLAPSLLGLGTKEELEKQAREIIARVDLSEKIDFYPCQLSGGQKQRVAIARALMLNPDILCFDEPTSALDPELTGEVLNVIKNLKDEGSTMIVVTHEMEFAKNVSDKIMFMADGVVEEIGTPEQIYENPQSEKTKTFLANSLEKF</sequence>
<proteinExistence type="inferred from homology"/>
<evidence type="ECO:0000313" key="10">
    <source>
        <dbReference type="EMBL" id="SJZ34973.1"/>
    </source>
</evidence>
<dbReference type="InterPro" id="IPR003439">
    <property type="entry name" value="ABC_transporter-like_ATP-bd"/>
</dbReference>
<protein>
    <submittedName>
        <fullName evidence="10">Polar amino acid transport system ATP-binding protein</fullName>
    </submittedName>
</protein>
<dbReference type="Proteomes" id="UP000190657">
    <property type="component" value="Unassembled WGS sequence"/>
</dbReference>
<dbReference type="PANTHER" id="PTHR43166:SF9">
    <property type="entry name" value="GLUTAMATE_ASPARTATE IMPORT ATP-BINDING PROTEIN GLTL"/>
    <property type="match status" value="1"/>
</dbReference>
<dbReference type="SUPFAM" id="SSF52540">
    <property type="entry name" value="P-loop containing nucleoside triphosphate hydrolases"/>
    <property type="match status" value="1"/>
</dbReference>
<dbReference type="OrthoDB" id="9804199at2"/>
<keyword evidence="7" id="KW-0029">Amino-acid transport</keyword>
<evidence type="ECO:0000256" key="8">
    <source>
        <dbReference type="ARBA" id="ARBA00023136"/>
    </source>
</evidence>
<evidence type="ECO:0000313" key="11">
    <source>
        <dbReference type="Proteomes" id="UP000190657"/>
    </source>
</evidence>
<dbReference type="GO" id="GO:0005886">
    <property type="term" value="C:plasma membrane"/>
    <property type="evidence" value="ECO:0007669"/>
    <property type="project" value="UniProtKB-SubCell"/>
</dbReference>
<keyword evidence="3" id="KW-0813">Transport</keyword>
<keyword evidence="5" id="KW-0547">Nucleotide-binding</keyword>
<comment type="similarity">
    <text evidence="2">Belongs to the ABC transporter superfamily.</text>
</comment>
<feature type="domain" description="ABC transporter" evidence="9">
    <location>
        <begin position="4"/>
        <end position="245"/>
    </location>
</feature>
<dbReference type="GO" id="GO:0015424">
    <property type="term" value="F:ABC-type amino acid transporter activity"/>
    <property type="evidence" value="ECO:0007669"/>
    <property type="project" value="InterPro"/>
</dbReference>
<dbReference type="SMART" id="SM00382">
    <property type="entry name" value="AAA"/>
    <property type="match status" value="1"/>
</dbReference>
<keyword evidence="8" id="KW-0472">Membrane</keyword>